<evidence type="ECO:0000313" key="3">
    <source>
        <dbReference type="Proteomes" id="UP001472677"/>
    </source>
</evidence>
<evidence type="ECO:0000256" key="1">
    <source>
        <dbReference type="SAM" id="MobiDB-lite"/>
    </source>
</evidence>
<keyword evidence="3" id="KW-1185">Reference proteome</keyword>
<name>A0ABR2FP99_9ROSI</name>
<accession>A0ABR2FP99</accession>
<dbReference type="EMBL" id="JBBPBM010000005">
    <property type="protein sequence ID" value="KAK8583844.1"/>
    <property type="molecule type" value="Genomic_DNA"/>
</dbReference>
<proteinExistence type="predicted"/>
<gene>
    <name evidence="2" type="ORF">V6N12_068102</name>
</gene>
<feature type="region of interest" description="Disordered" evidence="1">
    <location>
        <begin position="22"/>
        <end position="44"/>
    </location>
</feature>
<dbReference type="Proteomes" id="UP001472677">
    <property type="component" value="Unassembled WGS sequence"/>
</dbReference>
<reference evidence="2 3" key="1">
    <citation type="journal article" date="2024" name="G3 (Bethesda)">
        <title>Genome assembly of Hibiscus sabdariffa L. provides insights into metabolisms of medicinal natural products.</title>
        <authorList>
            <person name="Kim T."/>
        </authorList>
    </citation>
    <scope>NUCLEOTIDE SEQUENCE [LARGE SCALE GENOMIC DNA]</scope>
    <source>
        <strain evidence="2">TK-2024</strain>
        <tissue evidence="2">Old leaves</tissue>
    </source>
</reference>
<protein>
    <submittedName>
        <fullName evidence="2">Uncharacterized protein</fullName>
    </submittedName>
</protein>
<organism evidence="2 3">
    <name type="scientific">Hibiscus sabdariffa</name>
    <name type="common">roselle</name>
    <dbReference type="NCBI Taxonomy" id="183260"/>
    <lineage>
        <taxon>Eukaryota</taxon>
        <taxon>Viridiplantae</taxon>
        <taxon>Streptophyta</taxon>
        <taxon>Embryophyta</taxon>
        <taxon>Tracheophyta</taxon>
        <taxon>Spermatophyta</taxon>
        <taxon>Magnoliopsida</taxon>
        <taxon>eudicotyledons</taxon>
        <taxon>Gunneridae</taxon>
        <taxon>Pentapetalae</taxon>
        <taxon>rosids</taxon>
        <taxon>malvids</taxon>
        <taxon>Malvales</taxon>
        <taxon>Malvaceae</taxon>
        <taxon>Malvoideae</taxon>
        <taxon>Hibiscus</taxon>
    </lineage>
</organism>
<comment type="caution">
    <text evidence="2">The sequence shown here is derived from an EMBL/GenBank/DDBJ whole genome shotgun (WGS) entry which is preliminary data.</text>
</comment>
<sequence>MYGYINSGRITLSKENSLPRSYVVKTRSTRPSSSQKPENFDRGCICPSSQPRELRIQLVGLIKPTFISLLKQSVSVYGTKDRTGRVKLASPLRETLIVDVSRTVALQRTTATAAAASDTRLELPFFGRSAEERKPGTIPHFGTLPSAVESVQVGSGQSGGTLAGRIAFESKDVKQQALKLQEKRKSYNCYNRNADTLKGLRHQRKRMI</sequence>
<evidence type="ECO:0000313" key="2">
    <source>
        <dbReference type="EMBL" id="KAK8583844.1"/>
    </source>
</evidence>